<dbReference type="OMA" id="WDIENEN"/>
<organism evidence="3 4">
    <name type="scientific">Dictyostelium purpureum</name>
    <name type="common">Slime mold</name>
    <dbReference type="NCBI Taxonomy" id="5786"/>
    <lineage>
        <taxon>Eukaryota</taxon>
        <taxon>Amoebozoa</taxon>
        <taxon>Evosea</taxon>
        <taxon>Eumycetozoa</taxon>
        <taxon>Dictyostelia</taxon>
        <taxon>Dictyosteliales</taxon>
        <taxon>Dictyosteliaceae</taxon>
        <taxon>Dictyostelium</taxon>
    </lineage>
</organism>
<reference evidence="4" key="1">
    <citation type="journal article" date="2011" name="Genome Biol.">
        <title>Comparative genomics of the social amoebae Dictyostelium discoideum and Dictyostelium purpureum.</title>
        <authorList>
            <consortium name="US DOE Joint Genome Institute (JGI-PGF)"/>
            <person name="Sucgang R."/>
            <person name="Kuo A."/>
            <person name="Tian X."/>
            <person name="Salerno W."/>
            <person name="Parikh A."/>
            <person name="Feasley C.L."/>
            <person name="Dalin E."/>
            <person name="Tu H."/>
            <person name="Huang E."/>
            <person name="Barry K."/>
            <person name="Lindquist E."/>
            <person name="Shapiro H."/>
            <person name="Bruce D."/>
            <person name="Schmutz J."/>
            <person name="Salamov A."/>
            <person name="Fey P."/>
            <person name="Gaudet P."/>
            <person name="Anjard C."/>
            <person name="Babu M.M."/>
            <person name="Basu S."/>
            <person name="Bushmanova Y."/>
            <person name="van der Wel H."/>
            <person name="Katoh-Kurasawa M."/>
            <person name="Dinh C."/>
            <person name="Coutinho P.M."/>
            <person name="Saito T."/>
            <person name="Elias M."/>
            <person name="Schaap P."/>
            <person name="Kay R.R."/>
            <person name="Henrissat B."/>
            <person name="Eichinger L."/>
            <person name="Rivero F."/>
            <person name="Putnam N.H."/>
            <person name="West C.M."/>
            <person name="Loomis W.F."/>
            <person name="Chisholm R.L."/>
            <person name="Shaulsky G."/>
            <person name="Strassmann J.E."/>
            <person name="Queller D.C."/>
            <person name="Kuspa A."/>
            <person name="Grigoriev I.V."/>
        </authorList>
    </citation>
    <scope>NUCLEOTIDE SEQUENCE [LARGE SCALE GENOMIC DNA]</scope>
    <source>
        <strain evidence="4">QSDP1</strain>
    </source>
</reference>
<dbReference type="Pfam" id="PF00400">
    <property type="entry name" value="WD40"/>
    <property type="match status" value="1"/>
</dbReference>
<dbReference type="VEuPathDB" id="AmoebaDB:DICPUDRAFT_148303"/>
<dbReference type="Gene3D" id="2.130.10.10">
    <property type="entry name" value="YVTN repeat-like/Quinoprotein amine dehydrogenase"/>
    <property type="match status" value="1"/>
</dbReference>
<dbReference type="GeneID" id="10506226"/>
<keyword evidence="4" id="KW-1185">Reference proteome</keyword>
<dbReference type="STRING" id="5786.F0ZAS0"/>
<dbReference type="InterPro" id="IPR036322">
    <property type="entry name" value="WD40_repeat_dom_sf"/>
</dbReference>
<accession>F0ZAS0</accession>
<proteinExistence type="predicted"/>
<dbReference type="GO" id="GO:0034709">
    <property type="term" value="C:methylosome"/>
    <property type="evidence" value="ECO:0000318"/>
    <property type="project" value="GO_Central"/>
</dbReference>
<dbReference type="PANTHER" id="PTHR46853">
    <property type="entry name" value="METHYLOSOME PROTEIN 50"/>
    <property type="match status" value="1"/>
</dbReference>
<dbReference type="InParanoid" id="F0ZAS0"/>
<evidence type="ECO:0000256" key="1">
    <source>
        <dbReference type="ARBA" id="ARBA00004496"/>
    </source>
</evidence>
<dbReference type="eggNOG" id="KOG0284">
    <property type="taxonomic scope" value="Eukaryota"/>
</dbReference>
<dbReference type="InterPro" id="IPR001680">
    <property type="entry name" value="WD40_rpt"/>
</dbReference>
<dbReference type="InterPro" id="IPR015943">
    <property type="entry name" value="WD40/YVTN_repeat-like_dom_sf"/>
</dbReference>
<protein>
    <submittedName>
        <fullName evidence="3">Uncharacterized protein</fullName>
    </submittedName>
</protein>
<evidence type="ECO:0000256" key="2">
    <source>
        <dbReference type="ARBA" id="ARBA00022490"/>
    </source>
</evidence>
<dbReference type="EMBL" id="GL870966">
    <property type="protein sequence ID" value="EGC38970.1"/>
    <property type="molecule type" value="Genomic_DNA"/>
</dbReference>
<gene>
    <name evidence="3" type="ORF">DICPUDRAFT_148303</name>
</gene>
<dbReference type="SUPFAM" id="SSF50978">
    <property type="entry name" value="WD40 repeat-like"/>
    <property type="match status" value="1"/>
</dbReference>
<dbReference type="SMART" id="SM00320">
    <property type="entry name" value="WD40"/>
    <property type="match status" value="5"/>
</dbReference>
<sequence length="332" mass="38022">MDTIKFDKSVCNISFNKDKSLLGLCTSSLTNTNWNGSVEIFESKSLEEEKEPSSKQSIDFYSGVTCIEWIKPNKCVVSADDSNIYLVDSTKDNKNTEKEENIYSENDDDILFKNGHHNNIISHLNHNENTQQLLSSGWDKIIKQYDLNTHSTVTQFNIHYKKVNMSLWSKTSNDLFLSVSDNGIVVWDSRININSNEQDIKSAFIKESNIAVLSCCWDIENENIFYVGLKNGDIKQYDIRNSAIERKCKQHELAINQLSFNPANNKQLLSISDDTYIKSLDIKSFVDGETTTATIENNIIYKSDDFIKTFDFDKSNNIYIGSINKTLKKIKF</sequence>
<evidence type="ECO:0000313" key="4">
    <source>
        <dbReference type="Proteomes" id="UP000001064"/>
    </source>
</evidence>
<evidence type="ECO:0000313" key="3">
    <source>
        <dbReference type="EMBL" id="EGC38970.1"/>
    </source>
</evidence>
<dbReference type="KEGG" id="dpp:DICPUDRAFT_148303"/>
<dbReference type="PANTHER" id="PTHR46853:SF1">
    <property type="entry name" value="METHYLOSOME PROTEIN 50"/>
    <property type="match status" value="1"/>
</dbReference>
<comment type="subcellular location">
    <subcellularLocation>
        <location evidence="1">Cytoplasm</location>
    </subcellularLocation>
</comment>
<keyword evidence="2" id="KW-0963">Cytoplasm</keyword>
<dbReference type="AlphaFoldDB" id="F0ZAS0"/>
<dbReference type="RefSeq" id="XP_003284535.1">
    <property type="nucleotide sequence ID" value="XM_003284487.1"/>
</dbReference>
<dbReference type="InterPro" id="IPR052139">
    <property type="entry name" value="Methylosome_Comp_WDR77"/>
</dbReference>
<dbReference type="OrthoDB" id="10260946at2759"/>
<dbReference type="Proteomes" id="UP000001064">
    <property type="component" value="Unassembled WGS sequence"/>
</dbReference>
<name>F0ZAS0_DICPU</name>